<feature type="non-terminal residue" evidence="2">
    <location>
        <position position="196"/>
    </location>
</feature>
<evidence type="ECO:0000313" key="2">
    <source>
        <dbReference type="EMBL" id="KAH0879975.1"/>
    </source>
</evidence>
<dbReference type="EMBL" id="JAGKQM010000015">
    <property type="protein sequence ID" value="KAH0879975.1"/>
    <property type="molecule type" value="Genomic_DNA"/>
</dbReference>
<dbReference type="Proteomes" id="UP000824890">
    <property type="component" value="Unassembled WGS sequence"/>
</dbReference>
<comment type="caution">
    <text evidence="2">The sequence shown here is derived from an EMBL/GenBank/DDBJ whole genome shotgun (WGS) entry which is preliminary data.</text>
</comment>
<protein>
    <submittedName>
        <fullName evidence="2">Uncharacterized protein</fullName>
    </submittedName>
</protein>
<proteinExistence type="predicted"/>
<name>A0ABQ7ZIB4_BRANA</name>
<sequence length="196" mass="22038">VIELCGSNQTSPDLWLFDFLVRRTDFAYLFHRQTSPVLDTRFPVHRQTPNGRSRFSLSFPNHESIIHNTPDHHNNHTNHESPIHNTHEDPNPTTNNGSFITVLDIYYTLVDHRSTTENPLQLMCSYVTAVDRGCVDVIGVDGNCVDVIGVDGNCVDVVAVDMRVGGGEGSSAQWSDKRWSDEIWITMKIPPMSSMS</sequence>
<feature type="non-terminal residue" evidence="2">
    <location>
        <position position="1"/>
    </location>
</feature>
<evidence type="ECO:0000256" key="1">
    <source>
        <dbReference type="SAM" id="MobiDB-lite"/>
    </source>
</evidence>
<gene>
    <name evidence="2" type="ORF">HID58_067369</name>
</gene>
<evidence type="ECO:0000313" key="3">
    <source>
        <dbReference type="Proteomes" id="UP000824890"/>
    </source>
</evidence>
<accession>A0ABQ7ZIB4</accession>
<feature type="region of interest" description="Disordered" evidence="1">
    <location>
        <begin position="71"/>
        <end position="90"/>
    </location>
</feature>
<keyword evidence="3" id="KW-1185">Reference proteome</keyword>
<reference evidence="2 3" key="1">
    <citation type="submission" date="2021-05" db="EMBL/GenBank/DDBJ databases">
        <title>Genome Assembly of Synthetic Allotetraploid Brassica napus Reveals Homoeologous Exchanges between Subgenomes.</title>
        <authorList>
            <person name="Davis J.T."/>
        </authorList>
    </citation>
    <scope>NUCLEOTIDE SEQUENCE [LARGE SCALE GENOMIC DNA]</scope>
    <source>
        <strain evidence="3">cv. Da-Ae</strain>
        <tissue evidence="2">Seedling</tissue>
    </source>
</reference>
<organism evidence="2 3">
    <name type="scientific">Brassica napus</name>
    <name type="common">Rape</name>
    <dbReference type="NCBI Taxonomy" id="3708"/>
    <lineage>
        <taxon>Eukaryota</taxon>
        <taxon>Viridiplantae</taxon>
        <taxon>Streptophyta</taxon>
        <taxon>Embryophyta</taxon>
        <taxon>Tracheophyta</taxon>
        <taxon>Spermatophyta</taxon>
        <taxon>Magnoliopsida</taxon>
        <taxon>eudicotyledons</taxon>
        <taxon>Gunneridae</taxon>
        <taxon>Pentapetalae</taxon>
        <taxon>rosids</taxon>
        <taxon>malvids</taxon>
        <taxon>Brassicales</taxon>
        <taxon>Brassicaceae</taxon>
        <taxon>Brassiceae</taxon>
        <taxon>Brassica</taxon>
    </lineage>
</organism>